<reference evidence="5 6" key="1">
    <citation type="submission" date="2022-08" db="EMBL/GenBank/DDBJ databases">
        <title>Paenibacillus endoradicis sp. nov., Paenibacillus radicibacter sp. nov and Paenibacillus pararadicis sp. nov., three cold-adapted plant growth-promoting bacteria isolated from root of Larix gmelinii in Great Khingan.</title>
        <authorList>
            <person name="Xue H."/>
        </authorList>
    </citation>
    <scope>NUCLEOTIDE SEQUENCE [LARGE SCALE GENOMIC DNA]</scope>
    <source>
        <strain evidence="5 6">N5-1-1-5</strain>
    </source>
</reference>
<dbReference type="Gene3D" id="3.90.550.10">
    <property type="entry name" value="Spore Coat Polysaccharide Biosynthesis Protein SpsA, Chain A"/>
    <property type="match status" value="1"/>
</dbReference>
<keyword evidence="3 5" id="KW-0808">Transferase</keyword>
<dbReference type="Pfam" id="PF00535">
    <property type="entry name" value="Glycos_transf_2"/>
    <property type="match status" value="1"/>
</dbReference>
<keyword evidence="6" id="KW-1185">Reference proteome</keyword>
<accession>A0ABT1YQT2</accession>
<evidence type="ECO:0000256" key="3">
    <source>
        <dbReference type="ARBA" id="ARBA00022679"/>
    </source>
</evidence>
<dbReference type="PANTHER" id="PTHR22916:SF51">
    <property type="entry name" value="GLYCOSYLTRANSFERASE EPSH-RELATED"/>
    <property type="match status" value="1"/>
</dbReference>
<gene>
    <name evidence="5" type="ORF">NV381_29760</name>
</gene>
<organism evidence="5 6">
    <name type="scientific">Paenibacillus radicis</name>
    <name type="common">ex Xue et al. 2023</name>
    <dbReference type="NCBI Taxonomy" id="2972489"/>
    <lineage>
        <taxon>Bacteria</taxon>
        <taxon>Bacillati</taxon>
        <taxon>Bacillota</taxon>
        <taxon>Bacilli</taxon>
        <taxon>Bacillales</taxon>
        <taxon>Paenibacillaceae</taxon>
        <taxon>Paenibacillus</taxon>
    </lineage>
</organism>
<evidence type="ECO:0000256" key="2">
    <source>
        <dbReference type="ARBA" id="ARBA00022676"/>
    </source>
</evidence>
<comment type="caution">
    <text evidence="5">The sequence shown here is derived from an EMBL/GenBank/DDBJ whole genome shotgun (WGS) entry which is preliminary data.</text>
</comment>
<dbReference type="RefSeq" id="WP_258216988.1">
    <property type="nucleotide sequence ID" value="NZ_JANQBD010000027.1"/>
</dbReference>
<evidence type="ECO:0000313" key="5">
    <source>
        <dbReference type="EMBL" id="MCR8635397.1"/>
    </source>
</evidence>
<dbReference type="InterPro" id="IPR029044">
    <property type="entry name" value="Nucleotide-diphossugar_trans"/>
</dbReference>
<protein>
    <submittedName>
        <fullName evidence="5">Glycosyltransferase</fullName>
        <ecNumber evidence="5">2.4.-.-</ecNumber>
    </submittedName>
</protein>
<sequence>MSVVVPIYNAGKGKRLDKCIKSILSQTFIDIEVMLVNDGSTDNSLEVCRKYQKEDGRIVIIDKKNGGCIAARRTGVEASTSEFVMFVDADDWLDKNTVDVLYNKCMESSADISVCNMYKVLGRGALIKRKNDNQYFYEDRLYNKDAIMRDLVTSYFYGHSFPSSLCGKLYKRELLINNGKYLDRICFLGEDLFYNLEILVHTNRVKVIDQALYYYRVGGSTSKYMSYLFDDMINGYRIQKEVIHEYYLDTKQKQYNGISIMLLNTFRTCLCNIINSKLSETKIKDTITEYVSNECVSECLVNEGSVAYFPQEYLNAIKDKDIDYLYEMGKKMYKKRRAKTMIMDIFSKLSVV</sequence>
<dbReference type="CDD" id="cd00761">
    <property type="entry name" value="Glyco_tranf_GTA_type"/>
    <property type="match status" value="1"/>
</dbReference>
<dbReference type="PANTHER" id="PTHR22916">
    <property type="entry name" value="GLYCOSYLTRANSFERASE"/>
    <property type="match status" value="1"/>
</dbReference>
<evidence type="ECO:0000256" key="1">
    <source>
        <dbReference type="ARBA" id="ARBA00006739"/>
    </source>
</evidence>
<name>A0ABT1YQT2_9BACL</name>
<evidence type="ECO:0000259" key="4">
    <source>
        <dbReference type="Pfam" id="PF00535"/>
    </source>
</evidence>
<dbReference type="GO" id="GO:0016757">
    <property type="term" value="F:glycosyltransferase activity"/>
    <property type="evidence" value="ECO:0007669"/>
    <property type="project" value="UniProtKB-KW"/>
</dbReference>
<dbReference type="EMBL" id="JANQBD010000027">
    <property type="protein sequence ID" value="MCR8635397.1"/>
    <property type="molecule type" value="Genomic_DNA"/>
</dbReference>
<dbReference type="InterPro" id="IPR001173">
    <property type="entry name" value="Glyco_trans_2-like"/>
</dbReference>
<keyword evidence="2 5" id="KW-0328">Glycosyltransferase</keyword>
<proteinExistence type="inferred from homology"/>
<dbReference type="SUPFAM" id="SSF53448">
    <property type="entry name" value="Nucleotide-diphospho-sugar transferases"/>
    <property type="match status" value="1"/>
</dbReference>
<dbReference type="Proteomes" id="UP001300012">
    <property type="component" value="Unassembled WGS sequence"/>
</dbReference>
<feature type="domain" description="Glycosyltransferase 2-like" evidence="4">
    <location>
        <begin position="2"/>
        <end position="142"/>
    </location>
</feature>
<comment type="similarity">
    <text evidence="1">Belongs to the glycosyltransferase 2 family.</text>
</comment>
<dbReference type="EC" id="2.4.-.-" evidence="5"/>
<evidence type="ECO:0000313" key="6">
    <source>
        <dbReference type="Proteomes" id="UP001300012"/>
    </source>
</evidence>